<dbReference type="Pfam" id="PF06172">
    <property type="entry name" value="Cupin_5"/>
    <property type="match status" value="1"/>
</dbReference>
<dbReference type="InterPro" id="IPR011051">
    <property type="entry name" value="RmlC_Cupin_sf"/>
</dbReference>
<dbReference type="InterPro" id="IPR009327">
    <property type="entry name" value="Cupin_DUF985"/>
</dbReference>
<dbReference type="Gene3D" id="2.60.120.10">
    <property type="entry name" value="Jelly Rolls"/>
    <property type="match status" value="1"/>
</dbReference>
<sequence>MRYVLHMTGISQWRETGGNLVPDSLRTEGFAHASPDSATMVAVANAFYRDVTEQQVALVLDTGRLDAEVRWEAPSPGPPPGVADGVLFPHVYGPIRRDAVIGVRYLRRDPAGVFTAVERRCGTAETLDLLPHPEGGWYRSTWRTGLEVHPRGYPGQRDTASGIHFLLCPGEWSRWHRVRSDEVWVFNRGGPLRLSLGGTGDRPGEEREWTLGPHIDAGQYLQVVVPAGTWQAARPLTGEESVVSCFVSPGFEFADFEVEPD</sequence>
<dbReference type="PANTHER" id="PTHR33387:SF3">
    <property type="entry name" value="DUF985 DOMAIN-CONTAINING PROTEIN"/>
    <property type="match status" value="1"/>
</dbReference>
<dbReference type="Proteomes" id="UP000269198">
    <property type="component" value="Unassembled WGS sequence"/>
</dbReference>
<dbReference type="SUPFAM" id="SSF56399">
    <property type="entry name" value="ADP-ribosylation"/>
    <property type="match status" value="1"/>
</dbReference>
<dbReference type="InterPro" id="IPR014710">
    <property type="entry name" value="RmlC-like_jellyroll"/>
</dbReference>
<dbReference type="AlphaFoldDB" id="A0A3N0E272"/>
<dbReference type="InterPro" id="IPR009297">
    <property type="entry name" value="DUF952"/>
</dbReference>
<dbReference type="EMBL" id="RJMB01000028">
    <property type="protein sequence ID" value="RNL81948.1"/>
    <property type="molecule type" value="Genomic_DNA"/>
</dbReference>
<evidence type="ECO:0000313" key="2">
    <source>
        <dbReference type="EMBL" id="RNL81948.1"/>
    </source>
</evidence>
<keyword evidence="3" id="KW-1185">Reference proteome</keyword>
<evidence type="ECO:0000259" key="1">
    <source>
        <dbReference type="Pfam" id="PF06172"/>
    </source>
</evidence>
<dbReference type="OrthoDB" id="9798288at2"/>
<dbReference type="InterPro" id="IPR039935">
    <property type="entry name" value="YML079W-like"/>
</dbReference>
<dbReference type="CDD" id="cd06121">
    <property type="entry name" value="cupin_YML079wp"/>
    <property type="match status" value="1"/>
</dbReference>
<proteinExistence type="predicted"/>
<comment type="caution">
    <text evidence="2">The sequence shown here is derived from an EMBL/GenBank/DDBJ whole genome shotgun (WGS) entry which is preliminary data.</text>
</comment>
<dbReference type="PANTHER" id="PTHR33387">
    <property type="entry name" value="RMLC-LIKE JELLY ROLL FOLD PROTEIN"/>
    <property type="match status" value="1"/>
</dbReference>
<gene>
    <name evidence="2" type="ORF">EFW17_21020</name>
</gene>
<dbReference type="Gene3D" id="3.20.170.20">
    <property type="entry name" value="Protein of unknown function DUF952"/>
    <property type="match status" value="1"/>
</dbReference>
<reference evidence="2 3" key="1">
    <citation type="submission" date="2018-11" db="EMBL/GenBank/DDBJ databases">
        <title>The genome draft of YIM 96095.</title>
        <authorList>
            <person name="Tang S.-K."/>
            <person name="Chunyu W.-X."/>
            <person name="Feng Y.-Z."/>
        </authorList>
    </citation>
    <scope>NUCLEOTIDE SEQUENCE [LARGE SCALE GENOMIC DNA]</scope>
    <source>
        <strain evidence="2 3">YIM 96095</strain>
    </source>
</reference>
<evidence type="ECO:0000313" key="3">
    <source>
        <dbReference type="Proteomes" id="UP000269198"/>
    </source>
</evidence>
<protein>
    <submittedName>
        <fullName evidence="2">DUF952 domain-containing protein</fullName>
    </submittedName>
</protein>
<accession>A0A3N0E272</accession>
<dbReference type="Pfam" id="PF06108">
    <property type="entry name" value="DUF952"/>
    <property type="match status" value="1"/>
</dbReference>
<name>A0A3N0E272_9ACTN</name>
<organism evidence="2 3">
    <name type="scientific">Halostreptopolyspora alba</name>
    <dbReference type="NCBI Taxonomy" id="2487137"/>
    <lineage>
        <taxon>Bacteria</taxon>
        <taxon>Bacillati</taxon>
        <taxon>Actinomycetota</taxon>
        <taxon>Actinomycetes</taxon>
        <taxon>Streptosporangiales</taxon>
        <taxon>Nocardiopsidaceae</taxon>
        <taxon>Halostreptopolyspora</taxon>
    </lineage>
</organism>
<feature type="domain" description="DUF985" evidence="1">
    <location>
        <begin position="125"/>
        <end position="258"/>
    </location>
</feature>
<dbReference type="RefSeq" id="WP_123203152.1">
    <property type="nucleotide sequence ID" value="NZ_RJMB01000028.1"/>
</dbReference>
<dbReference type="SUPFAM" id="SSF51182">
    <property type="entry name" value="RmlC-like cupins"/>
    <property type="match status" value="1"/>
</dbReference>